<evidence type="ECO:0000313" key="4">
    <source>
        <dbReference type="Proteomes" id="UP000094802"/>
    </source>
</evidence>
<feature type="domain" description="DUF302" evidence="2">
    <location>
        <begin position="55"/>
        <end position="117"/>
    </location>
</feature>
<dbReference type="InterPro" id="IPR005180">
    <property type="entry name" value="DUF302"/>
</dbReference>
<comment type="caution">
    <text evidence="3">The sequence shown here is derived from an EMBL/GenBank/DDBJ whole genome shotgun (WGS) entry which is preliminary data.</text>
</comment>
<gene>
    <name evidence="3" type="ORF">A142_08270</name>
</gene>
<protein>
    <recommendedName>
        <fullName evidence="2">DUF302 domain-containing protein</fullName>
    </recommendedName>
</protein>
<dbReference type="SUPFAM" id="SSF103247">
    <property type="entry name" value="TT1751-like"/>
    <property type="match status" value="1"/>
</dbReference>
<dbReference type="RefSeq" id="WP_029405535.1">
    <property type="nucleotide sequence ID" value="NZ_AJZD02000268.1"/>
</dbReference>
<feature type="signal peptide" evidence="1">
    <location>
        <begin position="1"/>
        <end position="20"/>
    </location>
</feature>
<evidence type="ECO:0000313" key="3">
    <source>
        <dbReference type="EMBL" id="OEF88396.1"/>
    </source>
</evidence>
<dbReference type="EMBL" id="AJZD02000268">
    <property type="protein sequence ID" value="OEF88396.1"/>
    <property type="molecule type" value="Genomic_DNA"/>
</dbReference>
<name>A0A1E5FEH9_VIBSP</name>
<feature type="chain" id="PRO_5009176269" description="DUF302 domain-containing protein" evidence="1">
    <location>
        <begin position="21"/>
        <end position="156"/>
    </location>
</feature>
<dbReference type="Gene3D" id="3.30.310.70">
    <property type="entry name" value="TT1751-like domain"/>
    <property type="match status" value="1"/>
</dbReference>
<accession>A0A1E5FEH9</accession>
<reference evidence="3 4" key="1">
    <citation type="journal article" date="2012" name="Science">
        <title>Ecological populations of bacteria act as socially cohesive units of antibiotic production and resistance.</title>
        <authorList>
            <person name="Cordero O.X."/>
            <person name="Wildschutte H."/>
            <person name="Kirkup B."/>
            <person name="Proehl S."/>
            <person name="Ngo L."/>
            <person name="Hussain F."/>
            <person name="Le Roux F."/>
            <person name="Mincer T."/>
            <person name="Polz M.F."/>
        </authorList>
    </citation>
    <scope>NUCLEOTIDE SEQUENCE [LARGE SCALE GENOMIC DNA]</scope>
    <source>
        <strain evidence="3 4">12E03</strain>
    </source>
</reference>
<dbReference type="PANTHER" id="PTHR38342:SF2">
    <property type="entry name" value="INNER MEMBRANE OR EXPORTED"/>
    <property type="match status" value="1"/>
</dbReference>
<evidence type="ECO:0000259" key="2">
    <source>
        <dbReference type="Pfam" id="PF03625"/>
    </source>
</evidence>
<evidence type="ECO:0000256" key="1">
    <source>
        <dbReference type="SAM" id="SignalP"/>
    </source>
</evidence>
<dbReference type="OrthoDB" id="9799367at2"/>
<organism evidence="3 4">
    <name type="scientific">Vibrio splendidus 12E03</name>
    <dbReference type="NCBI Taxonomy" id="1191305"/>
    <lineage>
        <taxon>Bacteria</taxon>
        <taxon>Pseudomonadati</taxon>
        <taxon>Pseudomonadota</taxon>
        <taxon>Gammaproteobacteria</taxon>
        <taxon>Vibrionales</taxon>
        <taxon>Vibrionaceae</taxon>
        <taxon>Vibrio</taxon>
    </lineage>
</organism>
<dbReference type="CDD" id="cd14797">
    <property type="entry name" value="DUF302"/>
    <property type="match status" value="1"/>
</dbReference>
<dbReference type="AlphaFoldDB" id="A0A1E5FEH9"/>
<dbReference type="Proteomes" id="UP000094802">
    <property type="component" value="Unassembled WGS sequence"/>
</dbReference>
<dbReference type="InterPro" id="IPR035923">
    <property type="entry name" value="TT1751-like_sf"/>
</dbReference>
<proteinExistence type="predicted"/>
<dbReference type="Pfam" id="PF03625">
    <property type="entry name" value="DUF302"/>
    <property type="match status" value="1"/>
</dbReference>
<sequence length="156" mass="17149">MKKLLPLCAILLSASFSAAASDGLIKYQSNYSVKETADRFEELAKSKGLTLFARIDHQKNASKVDLELRPTEVIIFGNPKVGTPLMQCAQEVAIDLPQKVLVTEDSNKKVWLSYNDPNYLVERHAINGCDEVVKKVSGVLSKLSEATVAKKKAKAK</sequence>
<dbReference type="PANTHER" id="PTHR38342">
    <property type="entry name" value="SLR5037 PROTEIN"/>
    <property type="match status" value="1"/>
</dbReference>
<keyword evidence="1" id="KW-0732">Signal</keyword>